<dbReference type="Proteomes" id="UP000284605">
    <property type="component" value="Unassembled WGS sequence"/>
</dbReference>
<reference evidence="3 4" key="1">
    <citation type="submission" date="2018-09" db="EMBL/GenBank/DDBJ databases">
        <authorList>
            <person name="Zhu H."/>
        </authorList>
    </citation>
    <scope>NUCLEOTIDE SEQUENCE [LARGE SCALE GENOMIC DNA]</scope>
    <source>
        <strain evidence="3 4">K1W22B-8</strain>
    </source>
</reference>
<dbReference type="SUPFAM" id="SSF52317">
    <property type="entry name" value="Class I glutamine amidotransferase-like"/>
    <property type="match status" value="1"/>
</dbReference>
<evidence type="ECO:0000256" key="1">
    <source>
        <dbReference type="SAM" id="SignalP"/>
    </source>
</evidence>
<keyword evidence="4" id="KW-1185">Reference proteome</keyword>
<keyword evidence="1" id="KW-0732">Signal</keyword>
<comment type="caution">
    <text evidence="3">The sequence shown here is derived from an EMBL/GenBank/DDBJ whole genome shotgun (WGS) entry which is preliminary data.</text>
</comment>
<feature type="domain" description="DJ-1/PfpI" evidence="2">
    <location>
        <begin position="66"/>
        <end position="223"/>
    </location>
</feature>
<evidence type="ECO:0000259" key="2">
    <source>
        <dbReference type="Pfam" id="PF01965"/>
    </source>
</evidence>
<feature type="chain" id="PRO_5019176408" evidence="1">
    <location>
        <begin position="20"/>
        <end position="371"/>
    </location>
</feature>
<dbReference type="PANTHER" id="PTHR43130">
    <property type="entry name" value="ARAC-FAMILY TRANSCRIPTIONAL REGULATOR"/>
    <property type="match status" value="1"/>
</dbReference>
<dbReference type="Gene3D" id="3.40.50.880">
    <property type="match status" value="1"/>
</dbReference>
<name>A0A418WDA0_9PROT</name>
<dbReference type="RefSeq" id="WP_119778645.1">
    <property type="nucleotide sequence ID" value="NZ_QYUK01000011.1"/>
</dbReference>
<dbReference type="EMBL" id="QYUK01000011">
    <property type="protein sequence ID" value="RJF88011.1"/>
    <property type="molecule type" value="Genomic_DNA"/>
</dbReference>
<dbReference type="InterPro" id="IPR029062">
    <property type="entry name" value="Class_I_gatase-like"/>
</dbReference>
<feature type="signal peptide" evidence="1">
    <location>
        <begin position="1"/>
        <end position="19"/>
    </location>
</feature>
<dbReference type="OrthoDB" id="186587at2"/>
<dbReference type="PANTHER" id="PTHR43130:SF3">
    <property type="entry name" value="HTH-TYPE TRANSCRIPTIONAL REGULATOR RV1931C"/>
    <property type="match status" value="1"/>
</dbReference>
<dbReference type="AlphaFoldDB" id="A0A418WDA0"/>
<organism evidence="3 4">
    <name type="scientific">Oleomonas cavernae</name>
    <dbReference type="NCBI Taxonomy" id="2320859"/>
    <lineage>
        <taxon>Bacteria</taxon>
        <taxon>Pseudomonadati</taxon>
        <taxon>Pseudomonadota</taxon>
        <taxon>Alphaproteobacteria</taxon>
        <taxon>Acetobacterales</taxon>
        <taxon>Acetobacteraceae</taxon>
        <taxon>Oleomonas</taxon>
    </lineage>
</organism>
<protein>
    <submittedName>
        <fullName evidence="3">Thiamine biosynthesis protein ThiJ</fullName>
    </submittedName>
</protein>
<evidence type="ECO:0000313" key="3">
    <source>
        <dbReference type="EMBL" id="RJF88011.1"/>
    </source>
</evidence>
<dbReference type="Pfam" id="PF01965">
    <property type="entry name" value="DJ-1_PfpI"/>
    <property type="match status" value="1"/>
</dbReference>
<dbReference type="InterPro" id="IPR002818">
    <property type="entry name" value="DJ-1/PfpI"/>
</dbReference>
<sequence length="371" mass="37872">MRRFWVGLIAAAAAGIGLAATGVLSPQNPPTAAAQAAALRPAQSLALPPPKAGRTRPLVAVAADNAGTETTDFIVPYGVLKESGVADVVALSTGAGPIALMPALTARADMTLAAFDAAQPAGADIVIVPALHDPDNEILRAWLRGQHDKGATIVAICEGAWVAAGAGLLDGKAATTHWHALEGIAQAYPGTAWVRDRRYVAEAGVMTTTGVSASIPASLALIEAIAGHDAAAATAGRLGVAAWAPAHKTAAFTLTAGRMGTAAWNWLAVWDHETVGVPVADGVDEIVLALTADAWSRTYRSSAIATQGTASVRSRRGLVLETTAETEPDRHHLALHGTPGSAIDAALAAIAARYGAATSNFVALQLEYPQR</sequence>
<accession>A0A418WDA0</accession>
<gene>
    <name evidence="3" type="ORF">D3874_14080</name>
</gene>
<proteinExistence type="predicted"/>
<evidence type="ECO:0000313" key="4">
    <source>
        <dbReference type="Proteomes" id="UP000284605"/>
    </source>
</evidence>
<dbReference type="InterPro" id="IPR052158">
    <property type="entry name" value="INH-QAR"/>
</dbReference>